<feature type="transmembrane region" description="Helical" evidence="6">
    <location>
        <begin position="386"/>
        <end position="411"/>
    </location>
</feature>
<evidence type="ECO:0000256" key="2">
    <source>
        <dbReference type="ARBA" id="ARBA00022692"/>
    </source>
</evidence>
<keyword evidence="8" id="KW-1185">Reference proteome</keyword>
<dbReference type="InterPro" id="IPR036259">
    <property type="entry name" value="MFS_trans_sf"/>
</dbReference>
<dbReference type="SUPFAM" id="SSF103473">
    <property type="entry name" value="MFS general substrate transporter"/>
    <property type="match status" value="1"/>
</dbReference>
<accession>A0A7E4UQ41</accession>
<protein>
    <submittedName>
        <fullName evidence="9">MFS domain-containing protein</fullName>
    </submittedName>
</protein>
<dbReference type="Proteomes" id="UP000492821">
    <property type="component" value="Unassembled WGS sequence"/>
</dbReference>
<feature type="transmembrane region" description="Helical" evidence="6">
    <location>
        <begin position="295"/>
        <end position="314"/>
    </location>
</feature>
<feature type="transmembrane region" description="Helical" evidence="6">
    <location>
        <begin position="485"/>
        <end position="501"/>
    </location>
</feature>
<dbReference type="Gene3D" id="1.20.1250.20">
    <property type="entry name" value="MFS general substrate transporter like domains"/>
    <property type="match status" value="2"/>
</dbReference>
<feature type="transmembrane region" description="Helical" evidence="6">
    <location>
        <begin position="249"/>
        <end position="274"/>
    </location>
</feature>
<dbReference type="InterPro" id="IPR011701">
    <property type="entry name" value="MFS"/>
</dbReference>
<feature type="transmembrane region" description="Helical" evidence="6">
    <location>
        <begin position="461"/>
        <end position="479"/>
    </location>
</feature>
<keyword evidence="2 6" id="KW-0812">Transmembrane</keyword>
<feature type="transmembrane region" description="Helical" evidence="6">
    <location>
        <begin position="508"/>
        <end position="534"/>
    </location>
</feature>
<feature type="region of interest" description="Disordered" evidence="5">
    <location>
        <begin position="600"/>
        <end position="639"/>
    </location>
</feature>
<dbReference type="PANTHER" id="PTHR11662:SF331">
    <property type="entry name" value="MAJOR FACILITATOR SUPERFAMILY (MFS) PROFILE DOMAIN-CONTAINING PROTEIN"/>
    <property type="match status" value="1"/>
</dbReference>
<dbReference type="GO" id="GO:0022857">
    <property type="term" value="F:transmembrane transporter activity"/>
    <property type="evidence" value="ECO:0007669"/>
    <property type="project" value="InterPro"/>
</dbReference>
<feature type="transmembrane region" description="Helical" evidence="6">
    <location>
        <begin position="224"/>
        <end position="243"/>
    </location>
</feature>
<dbReference type="FunFam" id="1.20.1250.20:FF:000532">
    <property type="entry name" value="SLC (SoLute Carrier) homolog"/>
    <property type="match status" value="1"/>
</dbReference>
<evidence type="ECO:0000256" key="1">
    <source>
        <dbReference type="ARBA" id="ARBA00004141"/>
    </source>
</evidence>
<dbReference type="GO" id="GO:0006820">
    <property type="term" value="P:monoatomic anion transport"/>
    <property type="evidence" value="ECO:0007669"/>
    <property type="project" value="TreeGrafter"/>
</dbReference>
<feature type="compositionally biased region" description="Polar residues" evidence="5">
    <location>
        <begin position="614"/>
        <end position="639"/>
    </location>
</feature>
<feature type="transmembrane region" description="Helical" evidence="6">
    <location>
        <begin position="554"/>
        <end position="573"/>
    </location>
</feature>
<name>A0A7E4UQ41_PANRE</name>
<feature type="transmembrane region" description="Helical" evidence="6">
    <location>
        <begin position="110"/>
        <end position="128"/>
    </location>
</feature>
<keyword evidence="4 6" id="KW-0472">Membrane</keyword>
<evidence type="ECO:0000256" key="6">
    <source>
        <dbReference type="SAM" id="Phobius"/>
    </source>
</evidence>
<dbReference type="InterPro" id="IPR050382">
    <property type="entry name" value="MFS_Na/Anion_cotransporter"/>
</dbReference>
<feature type="transmembrane region" description="Helical" evidence="6">
    <location>
        <begin position="320"/>
        <end position="338"/>
    </location>
</feature>
<dbReference type="GO" id="GO:0016020">
    <property type="term" value="C:membrane"/>
    <property type="evidence" value="ECO:0007669"/>
    <property type="project" value="UniProtKB-SubCell"/>
</dbReference>
<keyword evidence="3 6" id="KW-1133">Transmembrane helix</keyword>
<dbReference type="InterPro" id="IPR020846">
    <property type="entry name" value="MFS_dom"/>
</dbReference>
<evidence type="ECO:0000256" key="3">
    <source>
        <dbReference type="ARBA" id="ARBA00022989"/>
    </source>
</evidence>
<feature type="transmembrane region" description="Helical" evidence="6">
    <location>
        <begin position="423"/>
        <end position="440"/>
    </location>
</feature>
<evidence type="ECO:0000259" key="7">
    <source>
        <dbReference type="PROSITE" id="PS50850"/>
    </source>
</evidence>
<evidence type="ECO:0000313" key="8">
    <source>
        <dbReference type="Proteomes" id="UP000492821"/>
    </source>
</evidence>
<feature type="domain" description="Major facilitator superfamily (MFS) profile" evidence="7">
    <location>
        <begin position="119"/>
        <end position="578"/>
    </location>
</feature>
<reference evidence="8" key="1">
    <citation type="journal article" date="2013" name="Genetics">
        <title>The draft genome and transcriptome of Panagrellus redivivus are shaped by the harsh demands of a free-living lifestyle.</title>
        <authorList>
            <person name="Srinivasan J."/>
            <person name="Dillman A.R."/>
            <person name="Macchietto M.G."/>
            <person name="Heikkinen L."/>
            <person name="Lakso M."/>
            <person name="Fracchia K.M."/>
            <person name="Antoshechkin I."/>
            <person name="Mortazavi A."/>
            <person name="Wong G."/>
            <person name="Sternberg P.W."/>
        </authorList>
    </citation>
    <scope>NUCLEOTIDE SEQUENCE [LARGE SCALE GENOMIC DNA]</scope>
    <source>
        <strain evidence="8">MT8872</strain>
    </source>
</reference>
<dbReference type="Pfam" id="PF07690">
    <property type="entry name" value="MFS_1"/>
    <property type="match status" value="1"/>
</dbReference>
<sequence length="639" mass="69750">MRVPSRFRDNSRFRSVRIKERLGSDALRAQPTPEALRKQSFEKHMTTFDSVEKSCFDVGLGHQHLLRMATVHPVPEAGLKKPTSTSAASLEAVAETAEAPVSAYPWMPSFRFLTAALLCTCFASVHMMNSNMGMAIVCMVNSTEFSDDAPAPRHHRSIDNDTSEATDFLSELEAFEKRSFFASEPAAKVNWSPTDQGYIFGAFNAGLLCMLATGLLADKFNAKYMIIASVLTASTANFIIPLLSPRSVYFAIFARFLIGLADSLLQPAINSLLTRWFPANERSYALGVASGGRQIGALLIVPTAGALCSQTTFFGGWPSIFYVSAFAGIFFVSIYAVVGTDKPSKQSCISEAELRFITTSNASENLGQKRTDRRVPWYHILRSGPVWAALTSVVCHEFPLMTMIMFLPSYLHDVHKYKPSENGILSALPTLCLWISKIGSSYLNTWLQKRTHYTKTFLSKFLNGVGSAGMGAFLVAATFLDASHAWLAVVFLCLSMLFTGMHTPGCQAALVAIAPAFSGAITGLTFFFVAICGITNPLLTKWIVQKGTYLEWNLVFYLSAFISVIPVITFTLFGSADVQWWAKSPEAYTEAQAAKAAKSAARVQAKKSDKDNTSNDGDASSLESGPSPQTSIENIESIA</sequence>
<reference evidence="9" key="2">
    <citation type="submission" date="2020-10" db="UniProtKB">
        <authorList>
            <consortium name="WormBaseParasite"/>
        </authorList>
    </citation>
    <scope>IDENTIFICATION</scope>
</reference>
<comment type="subcellular location">
    <subcellularLocation>
        <location evidence="1">Membrane</location>
        <topology evidence="1">Multi-pass membrane protein</topology>
    </subcellularLocation>
</comment>
<organism evidence="8 9">
    <name type="scientific">Panagrellus redivivus</name>
    <name type="common">Microworm</name>
    <dbReference type="NCBI Taxonomy" id="6233"/>
    <lineage>
        <taxon>Eukaryota</taxon>
        <taxon>Metazoa</taxon>
        <taxon>Ecdysozoa</taxon>
        <taxon>Nematoda</taxon>
        <taxon>Chromadorea</taxon>
        <taxon>Rhabditida</taxon>
        <taxon>Tylenchina</taxon>
        <taxon>Panagrolaimomorpha</taxon>
        <taxon>Panagrolaimoidea</taxon>
        <taxon>Panagrolaimidae</taxon>
        <taxon>Panagrellus</taxon>
    </lineage>
</organism>
<proteinExistence type="predicted"/>
<evidence type="ECO:0000256" key="4">
    <source>
        <dbReference type="ARBA" id="ARBA00023136"/>
    </source>
</evidence>
<dbReference type="PANTHER" id="PTHR11662">
    <property type="entry name" value="SOLUTE CARRIER FAMILY 17"/>
    <property type="match status" value="1"/>
</dbReference>
<feature type="transmembrane region" description="Helical" evidence="6">
    <location>
        <begin position="198"/>
        <end position="217"/>
    </location>
</feature>
<dbReference type="PROSITE" id="PS50850">
    <property type="entry name" value="MFS"/>
    <property type="match status" value="1"/>
</dbReference>
<evidence type="ECO:0000256" key="5">
    <source>
        <dbReference type="SAM" id="MobiDB-lite"/>
    </source>
</evidence>
<evidence type="ECO:0000313" key="9">
    <source>
        <dbReference type="WBParaSite" id="Pan_g11128.t1"/>
    </source>
</evidence>
<dbReference type="WBParaSite" id="Pan_g11128.t1">
    <property type="protein sequence ID" value="Pan_g11128.t1"/>
    <property type="gene ID" value="Pan_g11128"/>
</dbReference>
<dbReference type="AlphaFoldDB" id="A0A7E4UQ41"/>